<name>A0A7S1UW74_9STRA</name>
<gene>
    <name evidence="2" type="ORF">GOCE00092_LOCUS9379</name>
</gene>
<protein>
    <submittedName>
        <fullName evidence="2">Uncharacterized protein</fullName>
    </submittedName>
</protein>
<feature type="region of interest" description="Disordered" evidence="1">
    <location>
        <begin position="1"/>
        <end position="20"/>
    </location>
</feature>
<organism evidence="2">
    <name type="scientific">Grammatophora oceanica</name>
    <dbReference type="NCBI Taxonomy" id="210454"/>
    <lineage>
        <taxon>Eukaryota</taxon>
        <taxon>Sar</taxon>
        <taxon>Stramenopiles</taxon>
        <taxon>Ochrophyta</taxon>
        <taxon>Bacillariophyta</taxon>
        <taxon>Fragilariophyceae</taxon>
        <taxon>Fragilariophycidae</taxon>
        <taxon>Rhabdonematales</taxon>
        <taxon>Grammatophoraceae</taxon>
        <taxon>Grammatophora</taxon>
    </lineage>
</organism>
<evidence type="ECO:0000256" key="1">
    <source>
        <dbReference type="SAM" id="MobiDB-lite"/>
    </source>
</evidence>
<dbReference type="EMBL" id="HBGK01018613">
    <property type="protein sequence ID" value="CAD9280469.1"/>
    <property type="molecule type" value="Transcribed_RNA"/>
</dbReference>
<proteinExistence type="predicted"/>
<reference evidence="2" key="1">
    <citation type="submission" date="2021-01" db="EMBL/GenBank/DDBJ databases">
        <authorList>
            <person name="Corre E."/>
            <person name="Pelletier E."/>
            <person name="Niang G."/>
            <person name="Scheremetjew M."/>
            <person name="Finn R."/>
            <person name="Kale V."/>
            <person name="Holt S."/>
            <person name="Cochrane G."/>
            <person name="Meng A."/>
            <person name="Brown T."/>
            <person name="Cohen L."/>
        </authorList>
    </citation>
    <scope>NUCLEOTIDE SEQUENCE</scope>
    <source>
        <strain evidence="2">CCMP 410</strain>
    </source>
</reference>
<accession>A0A7S1UW74</accession>
<dbReference type="AlphaFoldDB" id="A0A7S1UW74"/>
<sequence length="221" mass="24942">MIGTSSVLSMEDHSVPPPTASTLLLAEENDLSTKLPQIEKPTTKTMESQRIRNKLLNKVGIMQLQNEQREPNNREPSRGSLLGNVAITKEPLKYEDEEEQPNNFFMNLFSGTPSSVDSESCSTSSHRSTSRLTFSEDVAVVPIPQRSEYSQRVKSRMWSSPEEIQMNAERNAMEFVAEGWDWKSAVEDDGMYRCTATGEKIHPIHCANEHYDETAAFHGME</sequence>
<evidence type="ECO:0000313" key="2">
    <source>
        <dbReference type="EMBL" id="CAD9280469.1"/>
    </source>
</evidence>